<dbReference type="OrthoDB" id="2020070at2759"/>
<dbReference type="SUPFAM" id="SSF55729">
    <property type="entry name" value="Acyl-CoA N-acyltransferases (Nat)"/>
    <property type="match status" value="1"/>
</dbReference>
<reference evidence="2 3" key="1">
    <citation type="submission" date="2014-04" db="EMBL/GenBank/DDBJ databases">
        <authorList>
            <consortium name="DOE Joint Genome Institute"/>
            <person name="Kuo A."/>
            <person name="Kohler A."/>
            <person name="Nagy L.G."/>
            <person name="Floudas D."/>
            <person name="Copeland A."/>
            <person name="Barry K.W."/>
            <person name="Cichocki N."/>
            <person name="Veneault-Fourrey C."/>
            <person name="LaButti K."/>
            <person name="Lindquist E.A."/>
            <person name="Lipzen A."/>
            <person name="Lundell T."/>
            <person name="Morin E."/>
            <person name="Murat C."/>
            <person name="Sun H."/>
            <person name="Tunlid A."/>
            <person name="Henrissat B."/>
            <person name="Grigoriev I.V."/>
            <person name="Hibbett D.S."/>
            <person name="Martin F."/>
            <person name="Nordberg H.P."/>
            <person name="Cantor M.N."/>
            <person name="Hua S.X."/>
        </authorList>
    </citation>
    <scope>NUCLEOTIDE SEQUENCE [LARGE SCALE GENOMIC DNA]</scope>
    <source>
        <strain evidence="2 3">Foug A</strain>
    </source>
</reference>
<sequence>MKSNSDFSTLSLFVATPAQILVSHKRTWHQWGHGLTEEQYIKREALIGAMEHAANSRLITWVLAPRDSPTTLDFVASCETFRRRGLVVYPASDGNENEPREVTCYGIASVYTPPDQRGKGYGSHMMRLLHWVLAGRTEEYNLPEFPAEWGDPPDEVELAGKGFFSVLYSDIGNEFYTRLGPTFVDSGGWEARDPISTVWEVSPHSSNLETDDGWTWLGKEDLSRLWAKDVEQVKCIMAAMSALGSSVLVTFLPDQGLASSHTFRSALRPVSMHIWGVERDNGSNDQPTYAAWSVDMHPPPQTLVVTRISATKDIFPYLIEKIQQAARKNGITKMEIWDLPQNLLKAAEQLGGRTFKRDEHIPAIKWYGRGDTADIKWVFNEK</sequence>
<feature type="domain" description="LYC1 C-terminal" evidence="1">
    <location>
        <begin position="200"/>
        <end position="382"/>
    </location>
</feature>
<evidence type="ECO:0000313" key="2">
    <source>
        <dbReference type="EMBL" id="KIM54222.1"/>
    </source>
</evidence>
<dbReference type="HOGENOM" id="CLU_038171_2_0_1"/>
<proteinExistence type="predicted"/>
<dbReference type="Pfam" id="PF22998">
    <property type="entry name" value="GNAT_LYC1-like"/>
    <property type="match status" value="1"/>
</dbReference>
<accession>A0A0C2ZNP0</accession>
<gene>
    <name evidence="2" type="ORF">SCLCIDRAFT_11368</name>
</gene>
<dbReference type="PANTHER" id="PTHR34815:SF2">
    <property type="entry name" value="N-ACETYLTRANSFERASE DOMAIN-CONTAINING PROTEIN"/>
    <property type="match status" value="1"/>
</dbReference>
<dbReference type="InterPro" id="IPR016181">
    <property type="entry name" value="Acyl_CoA_acyltransferase"/>
</dbReference>
<dbReference type="AlphaFoldDB" id="A0A0C2ZNP0"/>
<dbReference type="STRING" id="1036808.A0A0C2ZNP0"/>
<dbReference type="Gene3D" id="3.40.630.30">
    <property type="match status" value="1"/>
</dbReference>
<dbReference type="PANTHER" id="PTHR34815">
    <property type="entry name" value="LYSINE ACETYLTRANSFERASE"/>
    <property type="match status" value="1"/>
</dbReference>
<evidence type="ECO:0000313" key="3">
    <source>
        <dbReference type="Proteomes" id="UP000053989"/>
    </source>
</evidence>
<organism evidence="2 3">
    <name type="scientific">Scleroderma citrinum Foug A</name>
    <dbReference type="NCBI Taxonomy" id="1036808"/>
    <lineage>
        <taxon>Eukaryota</taxon>
        <taxon>Fungi</taxon>
        <taxon>Dikarya</taxon>
        <taxon>Basidiomycota</taxon>
        <taxon>Agaricomycotina</taxon>
        <taxon>Agaricomycetes</taxon>
        <taxon>Agaricomycetidae</taxon>
        <taxon>Boletales</taxon>
        <taxon>Sclerodermatineae</taxon>
        <taxon>Sclerodermataceae</taxon>
        <taxon>Scleroderma</taxon>
    </lineage>
</organism>
<dbReference type="EMBL" id="KN822159">
    <property type="protein sequence ID" value="KIM54222.1"/>
    <property type="molecule type" value="Genomic_DNA"/>
</dbReference>
<name>A0A0C2ZNP0_9AGAM</name>
<keyword evidence="3" id="KW-1185">Reference proteome</keyword>
<evidence type="ECO:0000259" key="1">
    <source>
        <dbReference type="Pfam" id="PF22998"/>
    </source>
</evidence>
<protein>
    <recommendedName>
        <fullName evidence="1">LYC1 C-terminal domain-containing protein</fullName>
    </recommendedName>
</protein>
<dbReference type="InterPro" id="IPR055100">
    <property type="entry name" value="GNAT_LYC1-like"/>
</dbReference>
<reference evidence="3" key="2">
    <citation type="submission" date="2015-01" db="EMBL/GenBank/DDBJ databases">
        <title>Evolutionary Origins and Diversification of the Mycorrhizal Mutualists.</title>
        <authorList>
            <consortium name="DOE Joint Genome Institute"/>
            <consortium name="Mycorrhizal Genomics Consortium"/>
            <person name="Kohler A."/>
            <person name="Kuo A."/>
            <person name="Nagy L.G."/>
            <person name="Floudas D."/>
            <person name="Copeland A."/>
            <person name="Barry K.W."/>
            <person name="Cichocki N."/>
            <person name="Veneault-Fourrey C."/>
            <person name="LaButti K."/>
            <person name="Lindquist E.A."/>
            <person name="Lipzen A."/>
            <person name="Lundell T."/>
            <person name="Morin E."/>
            <person name="Murat C."/>
            <person name="Riley R."/>
            <person name="Ohm R."/>
            <person name="Sun H."/>
            <person name="Tunlid A."/>
            <person name="Henrissat B."/>
            <person name="Grigoriev I.V."/>
            <person name="Hibbett D.S."/>
            <person name="Martin F."/>
        </authorList>
    </citation>
    <scope>NUCLEOTIDE SEQUENCE [LARGE SCALE GENOMIC DNA]</scope>
    <source>
        <strain evidence="3">Foug A</strain>
    </source>
</reference>
<dbReference type="InterPro" id="IPR053013">
    <property type="entry name" value="LAT"/>
</dbReference>
<dbReference type="Proteomes" id="UP000053989">
    <property type="component" value="Unassembled WGS sequence"/>
</dbReference>
<dbReference type="InParanoid" id="A0A0C2ZNP0"/>